<proteinExistence type="predicted"/>
<evidence type="ECO:0000313" key="2">
    <source>
        <dbReference type="Proteomes" id="UP000322873"/>
    </source>
</evidence>
<accession>A0A5M9JR03</accession>
<evidence type="ECO:0000313" key="1">
    <source>
        <dbReference type="EMBL" id="KAA8569365.1"/>
    </source>
</evidence>
<dbReference type="AlphaFoldDB" id="A0A5M9JR03"/>
<comment type="caution">
    <text evidence="1">The sequence shown here is derived from an EMBL/GenBank/DDBJ whole genome shotgun (WGS) entry which is preliminary data.</text>
</comment>
<gene>
    <name evidence="1" type="ORF">EYC84_001015</name>
</gene>
<dbReference type="EMBL" id="VICG01000008">
    <property type="protein sequence ID" value="KAA8569365.1"/>
    <property type="molecule type" value="Genomic_DNA"/>
</dbReference>
<sequence>MEHAMDGSLVAVIMNCVGKLASSKVPSLHFLSPSNTIPYRSSIDFKSSELMRSIHSPGSLQLFKESSY</sequence>
<name>A0A5M9JR03_MONFR</name>
<reference evidence="1 2" key="1">
    <citation type="submission" date="2019-06" db="EMBL/GenBank/DDBJ databases">
        <title>Genome Sequence of the Brown Rot Fungal Pathogen Monilinia fructicola.</title>
        <authorList>
            <person name="De Miccolis Angelini R.M."/>
            <person name="Landi L."/>
            <person name="Abate D."/>
            <person name="Pollastro S."/>
            <person name="Romanazzi G."/>
            <person name="Faretra F."/>
        </authorList>
    </citation>
    <scope>NUCLEOTIDE SEQUENCE [LARGE SCALE GENOMIC DNA]</scope>
    <source>
        <strain evidence="1 2">Mfrc123</strain>
    </source>
</reference>
<organism evidence="1 2">
    <name type="scientific">Monilinia fructicola</name>
    <name type="common">Brown rot fungus</name>
    <name type="synonym">Ciboria fructicola</name>
    <dbReference type="NCBI Taxonomy" id="38448"/>
    <lineage>
        <taxon>Eukaryota</taxon>
        <taxon>Fungi</taxon>
        <taxon>Dikarya</taxon>
        <taxon>Ascomycota</taxon>
        <taxon>Pezizomycotina</taxon>
        <taxon>Leotiomycetes</taxon>
        <taxon>Helotiales</taxon>
        <taxon>Sclerotiniaceae</taxon>
        <taxon>Monilinia</taxon>
    </lineage>
</organism>
<keyword evidence="2" id="KW-1185">Reference proteome</keyword>
<dbReference type="Proteomes" id="UP000322873">
    <property type="component" value="Unassembled WGS sequence"/>
</dbReference>
<protein>
    <submittedName>
        <fullName evidence="1">Uncharacterized protein</fullName>
    </submittedName>
</protein>